<accession>A0A1N7EH76</accession>
<proteinExistence type="predicted"/>
<keyword evidence="2" id="KW-1185">Reference proteome</keyword>
<sequence length="54" mass="6031">MPPHEIHTALPVKHGGSSRLDTVECVFFCVIFCETEGVAYAIPLYYNSIINYAL</sequence>
<dbReference type="Proteomes" id="UP000186914">
    <property type="component" value="Unassembled WGS sequence"/>
</dbReference>
<dbReference type="EMBL" id="FTNO01000006">
    <property type="protein sequence ID" value="SIR87426.1"/>
    <property type="molecule type" value="Genomic_DNA"/>
</dbReference>
<reference evidence="2" key="1">
    <citation type="submission" date="2017-01" db="EMBL/GenBank/DDBJ databases">
        <authorList>
            <person name="Varghese N."/>
            <person name="Submissions S."/>
        </authorList>
    </citation>
    <scope>NUCLEOTIDE SEQUENCE [LARGE SCALE GENOMIC DNA]</scope>
    <source>
        <strain evidence="2">CGMCC 1.7737</strain>
    </source>
</reference>
<evidence type="ECO:0000313" key="1">
    <source>
        <dbReference type="EMBL" id="SIR87426.1"/>
    </source>
</evidence>
<name>A0A1N7EH76_9EURY</name>
<gene>
    <name evidence="1" type="ORF">SAMN05421858_4241</name>
</gene>
<evidence type="ECO:0000313" key="2">
    <source>
        <dbReference type="Proteomes" id="UP000186914"/>
    </source>
</evidence>
<protein>
    <submittedName>
        <fullName evidence="1">Uncharacterized protein</fullName>
    </submittedName>
</protein>
<dbReference type="AlphaFoldDB" id="A0A1N7EH76"/>
<organism evidence="1 2">
    <name type="scientific">Haladaptatus litoreus</name>
    <dbReference type="NCBI Taxonomy" id="553468"/>
    <lineage>
        <taxon>Archaea</taxon>
        <taxon>Methanobacteriati</taxon>
        <taxon>Methanobacteriota</taxon>
        <taxon>Stenosarchaea group</taxon>
        <taxon>Halobacteria</taxon>
        <taxon>Halobacteriales</taxon>
        <taxon>Haladaptataceae</taxon>
        <taxon>Haladaptatus</taxon>
    </lineage>
</organism>